<dbReference type="OrthoDB" id="510307at2759"/>
<dbReference type="GeneID" id="25739315"/>
<dbReference type="InterPro" id="IPR015797">
    <property type="entry name" value="NUDIX_hydrolase-like_dom_sf"/>
</dbReference>
<accession>A0A0D2JQX8</accession>
<dbReference type="SUPFAM" id="SSF55811">
    <property type="entry name" value="Nudix"/>
    <property type="match status" value="1"/>
</dbReference>
<feature type="non-terminal residue" evidence="2">
    <location>
        <position position="97"/>
    </location>
</feature>
<dbReference type="PANTHER" id="PTHR10885">
    <property type="entry name" value="ISOPENTENYL-DIPHOSPHATE DELTA-ISOMERASE"/>
    <property type="match status" value="1"/>
</dbReference>
<evidence type="ECO:0000256" key="1">
    <source>
        <dbReference type="SAM" id="MobiDB-lite"/>
    </source>
</evidence>
<dbReference type="AlphaFoldDB" id="A0A0D2JQX8"/>
<feature type="region of interest" description="Disordered" evidence="1">
    <location>
        <begin position="1"/>
        <end position="26"/>
    </location>
</feature>
<dbReference type="GO" id="GO:0009240">
    <property type="term" value="P:isopentenyl diphosphate biosynthetic process"/>
    <property type="evidence" value="ECO:0007669"/>
    <property type="project" value="TreeGrafter"/>
</dbReference>
<organism evidence="2 3">
    <name type="scientific">Monoraphidium neglectum</name>
    <dbReference type="NCBI Taxonomy" id="145388"/>
    <lineage>
        <taxon>Eukaryota</taxon>
        <taxon>Viridiplantae</taxon>
        <taxon>Chlorophyta</taxon>
        <taxon>core chlorophytes</taxon>
        <taxon>Chlorophyceae</taxon>
        <taxon>CS clade</taxon>
        <taxon>Sphaeropleales</taxon>
        <taxon>Selenastraceae</taxon>
        <taxon>Monoraphidium</taxon>
    </lineage>
</organism>
<evidence type="ECO:0000313" key="3">
    <source>
        <dbReference type="Proteomes" id="UP000054498"/>
    </source>
</evidence>
<dbReference type="Gene3D" id="3.90.79.10">
    <property type="entry name" value="Nucleoside Triphosphate Pyrophosphohydrolase"/>
    <property type="match status" value="1"/>
</dbReference>
<sequence>MSAAAAELERPAAPAAPAAVDKPAAEPEQEVLEVVDDGCVVIGRELRGEIHRRGLLHRAVYVWVFDQAGRLLLQRRSWDKKIGPGQWDLSAAEHLSV</sequence>
<dbReference type="Proteomes" id="UP000054498">
    <property type="component" value="Unassembled WGS sequence"/>
</dbReference>
<dbReference type="KEGG" id="mng:MNEG_6439"/>
<dbReference type="RefSeq" id="XP_013900537.1">
    <property type="nucleotide sequence ID" value="XM_014045083.1"/>
</dbReference>
<dbReference type="EMBL" id="KK101263">
    <property type="protein sequence ID" value="KIZ01518.1"/>
    <property type="molecule type" value="Genomic_DNA"/>
</dbReference>
<dbReference type="GO" id="GO:0005737">
    <property type="term" value="C:cytoplasm"/>
    <property type="evidence" value="ECO:0007669"/>
    <property type="project" value="TreeGrafter"/>
</dbReference>
<reference evidence="2 3" key="1">
    <citation type="journal article" date="2013" name="BMC Genomics">
        <title>Reconstruction of the lipid metabolism for the microalga Monoraphidium neglectum from its genome sequence reveals characteristics suitable for biofuel production.</title>
        <authorList>
            <person name="Bogen C."/>
            <person name="Al-Dilaimi A."/>
            <person name="Albersmeier A."/>
            <person name="Wichmann J."/>
            <person name="Grundmann M."/>
            <person name="Rupp O."/>
            <person name="Lauersen K.J."/>
            <person name="Blifernez-Klassen O."/>
            <person name="Kalinowski J."/>
            <person name="Goesmann A."/>
            <person name="Mussgnug J.H."/>
            <person name="Kruse O."/>
        </authorList>
    </citation>
    <scope>NUCLEOTIDE SEQUENCE [LARGE SCALE GENOMIC DNA]</scope>
    <source>
        <strain evidence="2 3">SAG 48.87</strain>
    </source>
</reference>
<evidence type="ECO:0000313" key="2">
    <source>
        <dbReference type="EMBL" id="KIZ01518.1"/>
    </source>
</evidence>
<dbReference type="PANTHER" id="PTHR10885:SF20">
    <property type="entry name" value="NUDIX HYDROLASE DOMAIN-CONTAINING PROTEIN"/>
    <property type="match status" value="1"/>
</dbReference>
<protein>
    <submittedName>
        <fullName evidence="2">Uncharacterized protein</fullName>
    </submittedName>
</protein>
<gene>
    <name evidence="2" type="ORF">MNEG_6439</name>
</gene>
<proteinExistence type="predicted"/>
<keyword evidence="3" id="KW-1185">Reference proteome</keyword>
<feature type="compositionally biased region" description="Low complexity" evidence="1">
    <location>
        <begin position="1"/>
        <end position="22"/>
    </location>
</feature>
<name>A0A0D2JQX8_9CHLO</name>
<dbReference type="STRING" id="145388.A0A0D2JQX8"/>
<dbReference type="GO" id="GO:0004452">
    <property type="term" value="F:isopentenyl-diphosphate delta-isomerase activity"/>
    <property type="evidence" value="ECO:0007669"/>
    <property type="project" value="TreeGrafter"/>
</dbReference>